<keyword evidence="3" id="KW-0328">Glycosyltransferase</keyword>
<dbReference type="Gene3D" id="3.30.1310.20">
    <property type="entry name" value="PRTase-like"/>
    <property type="match status" value="1"/>
</dbReference>
<dbReference type="GO" id="GO:0016757">
    <property type="term" value="F:glycosyltransferase activity"/>
    <property type="evidence" value="ECO:0007669"/>
    <property type="project" value="UniProtKB-KW"/>
</dbReference>
<accession>A0ABX1G3C1</accession>
<name>A0ABX1G3C1_9MICC</name>
<proteinExistence type="predicted"/>
<dbReference type="EMBL" id="JAAWVT010000002">
    <property type="protein sequence ID" value="NKG20528.1"/>
    <property type="molecule type" value="Genomic_DNA"/>
</dbReference>
<dbReference type="SUPFAM" id="SSF53271">
    <property type="entry name" value="PRTase-like"/>
    <property type="match status" value="1"/>
</dbReference>
<dbReference type="RefSeq" id="WP_168151395.1">
    <property type="nucleotide sequence ID" value="NZ_JAAWVT010000002.1"/>
</dbReference>
<feature type="domain" description="Phosphoribosyltransferase" evidence="2">
    <location>
        <begin position="61"/>
        <end position="198"/>
    </location>
</feature>
<feature type="compositionally biased region" description="Basic and acidic residues" evidence="1">
    <location>
        <begin position="1"/>
        <end position="10"/>
    </location>
</feature>
<reference evidence="3 4" key="1">
    <citation type="submission" date="2020-04" db="EMBL/GenBank/DDBJ databases">
        <title>Paeniglutamicibacter sp. ANT13_2, a novel actinomycete isolated from sediment in Antarctica.</title>
        <authorList>
            <person name="Sakdapetsiri C."/>
            <person name="Pinyakong O."/>
        </authorList>
    </citation>
    <scope>NUCLEOTIDE SEQUENCE [LARGE SCALE GENOMIC DNA]</scope>
    <source>
        <strain evidence="3 4">ANT13_2</strain>
    </source>
</reference>
<comment type="caution">
    <text evidence="3">The sequence shown here is derived from an EMBL/GenBank/DDBJ whole genome shotgun (WGS) entry which is preliminary data.</text>
</comment>
<evidence type="ECO:0000313" key="4">
    <source>
        <dbReference type="Proteomes" id="UP000746595"/>
    </source>
</evidence>
<keyword evidence="3" id="KW-0808">Transferase</keyword>
<sequence>MSERNNELGRPRAQLGLHSPREPDHTKTMGKHAGLRFQDRAQAGTALGEVLAAQGVNGSGVVLGLLRGGVPVAAALAQRLDAKLGALAVRKLGVPGQQELAFGAIATYGSAHGRYLVPRVYRMALDLVSDTDLRGVETRAALELERLAKLFASFAPDLTGRTVVLCDDGLATGATMRAALEAAAQYGAREIITAVPVAPSNLIHPLAGASAATVLISPPDFSSVGAHYADFSQVTEEEVLQLLHTARETRHAGGPRF</sequence>
<evidence type="ECO:0000256" key="1">
    <source>
        <dbReference type="SAM" id="MobiDB-lite"/>
    </source>
</evidence>
<dbReference type="InterPro" id="IPR000836">
    <property type="entry name" value="PRTase_dom"/>
</dbReference>
<evidence type="ECO:0000313" key="3">
    <source>
        <dbReference type="EMBL" id="NKG20528.1"/>
    </source>
</evidence>
<dbReference type="Gene3D" id="3.40.50.2020">
    <property type="match status" value="1"/>
</dbReference>
<dbReference type="Pfam" id="PF00156">
    <property type="entry name" value="Pribosyltran"/>
    <property type="match status" value="1"/>
</dbReference>
<dbReference type="CDD" id="cd06223">
    <property type="entry name" value="PRTases_typeI"/>
    <property type="match status" value="1"/>
</dbReference>
<dbReference type="Proteomes" id="UP000746595">
    <property type="component" value="Unassembled WGS sequence"/>
</dbReference>
<evidence type="ECO:0000259" key="2">
    <source>
        <dbReference type="Pfam" id="PF00156"/>
    </source>
</evidence>
<organism evidence="3 4">
    <name type="scientific">Paeniglutamicibacter terrestris</name>
    <dbReference type="NCBI Taxonomy" id="2723403"/>
    <lineage>
        <taxon>Bacteria</taxon>
        <taxon>Bacillati</taxon>
        <taxon>Actinomycetota</taxon>
        <taxon>Actinomycetes</taxon>
        <taxon>Micrococcales</taxon>
        <taxon>Micrococcaceae</taxon>
        <taxon>Paeniglutamicibacter</taxon>
    </lineage>
</organism>
<keyword evidence="4" id="KW-1185">Reference proteome</keyword>
<gene>
    <name evidence="3" type="ORF">HED64_07355</name>
</gene>
<dbReference type="InterPro" id="IPR029057">
    <property type="entry name" value="PRTase-like"/>
</dbReference>
<feature type="region of interest" description="Disordered" evidence="1">
    <location>
        <begin position="1"/>
        <end position="29"/>
    </location>
</feature>
<protein>
    <submittedName>
        <fullName evidence="3">Phosphoribosyltransferase</fullName>
    </submittedName>
</protein>